<evidence type="ECO:0000313" key="3">
    <source>
        <dbReference type="Proteomes" id="UP001501867"/>
    </source>
</evidence>
<dbReference type="SUPFAM" id="SSF53254">
    <property type="entry name" value="Phosphoglycerate mutase-like"/>
    <property type="match status" value="1"/>
</dbReference>
<dbReference type="InterPro" id="IPR029033">
    <property type="entry name" value="His_PPase_superfam"/>
</dbReference>
<reference evidence="3" key="1">
    <citation type="journal article" date="2019" name="Int. J. Syst. Evol. Microbiol.">
        <title>The Global Catalogue of Microorganisms (GCM) 10K type strain sequencing project: providing services to taxonomists for standard genome sequencing and annotation.</title>
        <authorList>
            <consortium name="The Broad Institute Genomics Platform"/>
            <consortium name="The Broad Institute Genome Sequencing Center for Infectious Disease"/>
            <person name="Wu L."/>
            <person name="Ma J."/>
        </authorList>
    </citation>
    <scope>NUCLEOTIDE SEQUENCE [LARGE SCALE GENOMIC DNA]</scope>
    <source>
        <strain evidence="3">JCM 4505</strain>
    </source>
</reference>
<dbReference type="CDD" id="cd07067">
    <property type="entry name" value="HP_PGM_like"/>
    <property type="match status" value="1"/>
</dbReference>
<gene>
    <name evidence="2" type="ORF">GCM10010302_06660</name>
</gene>
<keyword evidence="3" id="KW-1185">Reference proteome</keyword>
<dbReference type="EMBL" id="BAAABV010000005">
    <property type="protein sequence ID" value="GAA0271726.1"/>
    <property type="molecule type" value="Genomic_DNA"/>
</dbReference>
<name>A0ABP3ES43_9ACTN</name>
<dbReference type="Proteomes" id="UP001501867">
    <property type="component" value="Unassembled WGS sequence"/>
</dbReference>
<dbReference type="Gene3D" id="3.40.50.1240">
    <property type="entry name" value="Phosphoglycerate mutase-like"/>
    <property type="match status" value="1"/>
</dbReference>
<evidence type="ECO:0008006" key="4">
    <source>
        <dbReference type="Google" id="ProtNLM"/>
    </source>
</evidence>
<organism evidence="2 3">
    <name type="scientific">Streptomyces polychromogenes</name>
    <dbReference type="NCBI Taxonomy" id="67342"/>
    <lineage>
        <taxon>Bacteria</taxon>
        <taxon>Bacillati</taxon>
        <taxon>Actinomycetota</taxon>
        <taxon>Actinomycetes</taxon>
        <taxon>Kitasatosporales</taxon>
        <taxon>Streptomycetaceae</taxon>
        <taxon>Streptomyces</taxon>
    </lineage>
</organism>
<dbReference type="Pfam" id="PF00300">
    <property type="entry name" value="His_Phos_1"/>
    <property type="match status" value="1"/>
</dbReference>
<sequence>MKDRQLAIVTVRHSLTAHNTAGYITGRLDVPLSAQGREAARHYVRATGLLSADIVLSSPARRTMETALLLTGLTEEDIVCDVRCHERHYGALQGLSRMEVAACDGQITYLEAGGVRHSVNPPGGETLAELRARAQAFLSAVQALPARSVLVTSHGTFLQQLHGLLLGHSLHATLSRHVRSLQTDEFTLGTDGPPLHRTLHPGLAAGPLW</sequence>
<dbReference type="SMART" id="SM00855">
    <property type="entry name" value="PGAM"/>
    <property type="match status" value="1"/>
</dbReference>
<proteinExistence type="predicted"/>
<accession>A0ABP3ES43</accession>
<feature type="region of interest" description="Disordered" evidence="1">
    <location>
        <begin position="189"/>
        <end position="209"/>
    </location>
</feature>
<dbReference type="RefSeq" id="WP_344151992.1">
    <property type="nucleotide sequence ID" value="NZ_BAAABV010000005.1"/>
</dbReference>
<dbReference type="PANTHER" id="PTHR48100:SF44">
    <property type="entry name" value="PHOSPHATASE C1620.13-RELATED"/>
    <property type="match status" value="1"/>
</dbReference>
<dbReference type="InterPro" id="IPR050275">
    <property type="entry name" value="PGM_Phosphatase"/>
</dbReference>
<protein>
    <recommendedName>
        <fullName evidence="4">Phosphoglycerate mutase</fullName>
    </recommendedName>
</protein>
<evidence type="ECO:0000313" key="2">
    <source>
        <dbReference type="EMBL" id="GAA0271726.1"/>
    </source>
</evidence>
<evidence type="ECO:0000256" key="1">
    <source>
        <dbReference type="SAM" id="MobiDB-lite"/>
    </source>
</evidence>
<dbReference type="PANTHER" id="PTHR48100">
    <property type="entry name" value="BROAD-SPECIFICITY PHOSPHATASE YOR283W-RELATED"/>
    <property type="match status" value="1"/>
</dbReference>
<comment type="caution">
    <text evidence="2">The sequence shown here is derived from an EMBL/GenBank/DDBJ whole genome shotgun (WGS) entry which is preliminary data.</text>
</comment>
<dbReference type="InterPro" id="IPR013078">
    <property type="entry name" value="His_Pase_superF_clade-1"/>
</dbReference>